<dbReference type="Proteomes" id="UP000775213">
    <property type="component" value="Unassembled WGS sequence"/>
</dbReference>
<name>A0AAV7GN88_DENCH</name>
<accession>A0AAV7GN88</accession>
<feature type="region of interest" description="Disordered" evidence="1">
    <location>
        <begin position="1"/>
        <end position="36"/>
    </location>
</feature>
<comment type="caution">
    <text evidence="2">The sequence shown here is derived from an EMBL/GenBank/DDBJ whole genome shotgun (WGS) entry which is preliminary data.</text>
</comment>
<evidence type="ECO:0000313" key="2">
    <source>
        <dbReference type="EMBL" id="KAH0457168.1"/>
    </source>
</evidence>
<dbReference type="AlphaFoldDB" id="A0AAV7GN88"/>
<organism evidence="2 3">
    <name type="scientific">Dendrobium chrysotoxum</name>
    <name type="common">Orchid</name>
    <dbReference type="NCBI Taxonomy" id="161865"/>
    <lineage>
        <taxon>Eukaryota</taxon>
        <taxon>Viridiplantae</taxon>
        <taxon>Streptophyta</taxon>
        <taxon>Embryophyta</taxon>
        <taxon>Tracheophyta</taxon>
        <taxon>Spermatophyta</taxon>
        <taxon>Magnoliopsida</taxon>
        <taxon>Liliopsida</taxon>
        <taxon>Asparagales</taxon>
        <taxon>Orchidaceae</taxon>
        <taxon>Epidendroideae</taxon>
        <taxon>Malaxideae</taxon>
        <taxon>Dendrobiinae</taxon>
        <taxon>Dendrobium</taxon>
    </lineage>
</organism>
<sequence>MQRRASSKKYSSQGRESGPAWAEKPYSISARSSSSRKIGWLRCTTRTTKRFEHRPTHTATCPAGTSSGAAFLHRRTIWRNRTTPSMLLRQLFSSPIAHSLSHLSPSLRCLIWVEIIEP</sequence>
<evidence type="ECO:0000256" key="1">
    <source>
        <dbReference type="SAM" id="MobiDB-lite"/>
    </source>
</evidence>
<dbReference type="EMBL" id="JAGFBR010000013">
    <property type="protein sequence ID" value="KAH0457168.1"/>
    <property type="molecule type" value="Genomic_DNA"/>
</dbReference>
<keyword evidence="3" id="KW-1185">Reference proteome</keyword>
<evidence type="ECO:0000313" key="3">
    <source>
        <dbReference type="Proteomes" id="UP000775213"/>
    </source>
</evidence>
<gene>
    <name evidence="2" type="ORF">IEQ34_015075</name>
</gene>
<proteinExistence type="predicted"/>
<reference evidence="2 3" key="1">
    <citation type="journal article" date="2021" name="Hortic Res">
        <title>Chromosome-scale assembly of the Dendrobium chrysotoxum genome enhances the understanding of orchid evolution.</title>
        <authorList>
            <person name="Zhang Y."/>
            <person name="Zhang G.Q."/>
            <person name="Zhang D."/>
            <person name="Liu X.D."/>
            <person name="Xu X.Y."/>
            <person name="Sun W.H."/>
            <person name="Yu X."/>
            <person name="Zhu X."/>
            <person name="Wang Z.W."/>
            <person name="Zhao X."/>
            <person name="Zhong W.Y."/>
            <person name="Chen H."/>
            <person name="Yin W.L."/>
            <person name="Huang T."/>
            <person name="Niu S.C."/>
            <person name="Liu Z.J."/>
        </authorList>
    </citation>
    <scope>NUCLEOTIDE SEQUENCE [LARGE SCALE GENOMIC DNA]</scope>
    <source>
        <strain evidence="2">Lindl</strain>
    </source>
</reference>
<feature type="compositionally biased region" description="Low complexity" evidence="1">
    <location>
        <begin position="27"/>
        <end position="36"/>
    </location>
</feature>
<protein>
    <submittedName>
        <fullName evidence="2">Uncharacterized protein</fullName>
    </submittedName>
</protein>